<dbReference type="EMBL" id="VFLP01000039">
    <property type="protein sequence ID" value="TRX92164.1"/>
    <property type="molecule type" value="Genomic_DNA"/>
</dbReference>
<protein>
    <submittedName>
        <fullName evidence="1">Uncharacterized protein</fullName>
    </submittedName>
</protein>
<proteinExistence type="predicted"/>
<organism evidence="1 2">
    <name type="scientific">Xylaria flabelliformis</name>
    <dbReference type="NCBI Taxonomy" id="2512241"/>
    <lineage>
        <taxon>Eukaryota</taxon>
        <taxon>Fungi</taxon>
        <taxon>Dikarya</taxon>
        <taxon>Ascomycota</taxon>
        <taxon>Pezizomycotina</taxon>
        <taxon>Sordariomycetes</taxon>
        <taxon>Xylariomycetidae</taxon>
        <taxon>Xylariales</taxon>
        <taxon>Xylariaceae</taxon>
        <taxon>Xylaria</taxon>
    </lineage>
</organism>
<evidence type="ECO:0000313" key="1">
    <source>
        <dbReference type="EMBL" id="TRX92164.1"/>
    </source>
</evidence>
<reference evidence="2" key="1">
    <citation type="submission" date="2019-06" db="EMBL/GenBank/DDBJ databases">
        <title>Draft genome sequence of the griseofulvin-producing fungus Xylaria cubensis strain G536.</title>
        <authorList>
            <person name="Mead M.E."/>
            <person name="Raja H.A."/>
            <person name="Steenwyk J.L."/>
            <person name="Knowles S.L."/>
            <person name="Oberlies N.H."/>
            <person name="Rokas A."/>
        </authorList>
    </citation>
    <scope>NUCLEOTIDE SEQUENCE [LARGE SCALE GENOMIC DNA]</scope>
    <source>
        <strain evidence="2">G536</strain>
    </source>
</reference>
<dbReference type="Proteomes" id="UP000319160">
    <property type="component" value="Unassembled WGS sequence"/>
</dbReference>
<evidence type="ECO:0000313" key="2">
    <source>
        <dbReference type="Proteomes" id="UP000319160"/>
    </source>
</evidence>
<sequence length="142" mass="16373">MQYLTVQSVINEGENLVEDTISDSRTQGLPQYTNLKRTFYNWRLILSKLSGRPMLLKNYVATYQVYVSVLKSGTSSEDWHVAKSELTWVVEHERRGLDIALAVLSEQLPTKNRDTMSNGQEFFINVTDLFRQIYVVRDIGHG</sequence>
<comment type="caution">
    <text evidence="1">The sequence shown here is derived from an EMBL/GenBank/DDBJ whole genome shotgun (WGS) entry which is preliminary data.</text>
</comment>
<name>A0A553HW29_9PEZI</name>
<dbReference type="AlphaFoldDB" id="A0A553HW29"/>
<accession>A0A553HW29</accession>
<dbReference type="OrthoDB" id="4739683at2759"/>
<keyword evidence="2" id="KW-1185">Reference proteome</keyword>
<gene>
    <name evidence="1" type="ORF">FHL15_007031</name>
</gene>